<proteinExistence type="inferred from homology"/>
<dbReference type="Pfam" id="PF04098">
    <property type="entry name" value="Rad52_Rad22"/>
    <property type="match status" value="1"/>
</dbReference>
<organism evidence="5 6">
    <name type="scientific">Cytobacillus purgationiresistens</name>
    <dbReference type="NCBI Taxonomy" id="863449"/>
    <lineage>
        <taxon>Bacteria</taxon>
        <taxon>Bacillati</taxon>
        <taxon>Bacillota</taxon>
        <taxon>Bacilli</taxon>
        <taxon>Bacillales</taxon>
        <taxon>Bacillaceae</taxon>
        <taxon>Cytobacillus</taxon>
    </lineage>
</organism>
<evidence type="ECO:0000256" key="2">
    <source>
        <dbReference type="ARBA" id="ARBA00022763"/>
    </source>
</evidence>
<protein>
    <recommendedName>
        <fullName evidence="7">Recombinase</fullName>
    </recommendedName>
</protein>
<evidence type="ECO:0000256" key="1">
    <source>
        <dbReference type="ARBA" id="ARBA00006638"/>
    </source>
</evidence>
<keyword evidence="2" id="KW-0227">DNA damage</keyword>
<keyword evidence="3" id="KW-0234">DNA repair</keyword>
<accession>A0ABU0ARV0</accession>
<evidence type="ECO:0000313" key="5">
    <source>
        <dbReference type="EMBL" id="MDQ0273501.1"/>
    </source>
</evidence>
<gene>
    <name evidence="5" type="ORF">J2S17_005433</name>
</gene>
<evidence type="ECO:0000256" key="3">
    <source>
        <dbReference type="ARBA" id="ARBA00023204"/>
    </source>
</evidence>
<comment type="similarity">
    <text evidence="1">Belongs to the RAD52 family.</text>
</comment>
<comment type="caution">
    <text evidence="5">The sequence shown here is derived from an EMBL/GenBank/DDBJ whole genome shotgun (WGS) entry which is preliminary data.</text>
</comment>
<evidence type="ECO:0000313" key="6">
    <source>
        <dbReference type="Proteomes" id="UP001238088"/>
    </source>
</evidence>
<reference evidence="5 6" key="1">
    <citation type="submission" date="2023-07" db="EMBL/GenBank/DDBJ databases">
        <title>Genomic Encyclopedia of Type Strains, Phase IV (KMG-IV): sequencing the most valuable type-strain genomes for metagenomic binning, comparative biology and taxonomic classification.</title>
        <authorList>
            <person name="Goeker M."/>
        </authorList>
    </citation>
    <scope>NUCLEOTIDE SEQUENCE [LARGE SCALE GENOMIC DNA]</scope>
    <source>
        <strain evidence="5 6">DSM 23494</strain>
    </source>
</reference>
<dbReference type="Proteomes" id="UP001238088">
    <property type="component" value="Unassembled WGS sequence"/>
</dbReference>
<feature type="compositionally biased region" description="Polar residues" evidence="4">
    <location>
        <begin position="173"/>
        <end position="182"/>
    </location>
</feature>
<name>A0ABU0ARV0_9BACI</name>
<evidence type="ECO:0008006" key="7">
    <source>
        <dbReference type="Google" id="ProtNLM"/>
    </source>
</evidence>
<sequence length="328" mass="38051">MLSMDCSKSSKELLEALAVPFETKDIEWRVQSASRKNNVTKVLVVPYLNSRAVMNRLDDVCGAYWQSNFEKIIVGQQEAFQCRLSIKVENEWISRLDAAEVSDMESVKGGHSNSLKRAAVQWGIGRYLYDLPKYWVELKSSGQHRVYGKFKINNQQEQLQGYFDAPNLYQMNNSSGKTNTQFREGAQKPSQKEHPNTQQPTKRNKDKLNEDERRNSCIGFIKNYTNVLGLSDDYLKRIAKKALGSDIPYEKANLEDLKKLFNVLHPVFKFVQTCNQFNQDPINMLYYAQIPLKKELNNINQLYFELDLNKCQETIEYIKTDMEQQQAV</sequence>
<feature type="region of interest" description="Disordered" evidence="4">
    <location>
        <begin position="173"/>
        <end position="210"/>
    </location>
</feature>
<evidence type="ECO:0000256" key="4">
    <source>
        <dbReference type="SAM" id="MobiDB-lite"/>
    </source>
</evidence>
<dbReference type="InterPro" id="IPR041247">
    <property type="entry name" value="Rad52_fam"/>
</dbReference>
<keyword evidence="6" id="KW-1185">Reference proteome</keyword>
<dbReference type="EMBL" id="JAUSUB010000041">
    <property type="protein sequence ID" value="MDQ0273501.1"/>
    <property type="molecule type" value="Genomic_DNA"/>
</dbReference>